<dbReference type="InterPro" id="IPR026847">
    <property type="entry name" value="VPS13"/>
</dbReference>
<evidence type="ECO:0000256" key="3">
    <source>
        <dbReference type="ARBA" id="ARBA00023055"/>
    </source>
</evidence>
<dbReference type="InterPro" id="IPR026854">
    <property type="entry name" value="VPS13_N"/>
</dbReference>
<gene>
    <name evidence="9" type="ORF">BXZ70DRAFT_1023398</name>
</gene>
<dbReference type="PANTHER" id="PTHR16166">
    <property type="entry name" value="VACUOLAR PROTEIN SORTING-ASSOCIATED PROTEIN VPS13"/>
    <property type="match status" value="1"/>
</dbReference>
<proteinExistence type="inferred from homology"/>
<feature type="domain" description="Chorein N-terminal" evidence="5">
    <location>
        <begin position="14"/>
        <end position="821"/>
    </location>
</feature>
<evidence type="ECO:0000259" key="7">
    <source>
        <dbReference type="Pfam" id="PF25036"/>
    </source>
</evidence>
<dbReference type="OrthoDB" id="428159at2759"/>
<dbReference type="GO" id="GO:0045324">
    <property type="term" value="P:late endosome to vacuole transport"/>
    <property type="evidence" value="ECO:0007669"/>
    <property type="project" value="TreeGrafter"/>
</dbReference>
<feature type="domain" description="VPS13-like middle region" evidence="6">
    <location>
        <begin position="1073"/>
        <end position="1835"/>
    </location>
</feature>
<evidence type="ECO:0000256" key="2">
    <source>
        <dbReference type="ARBA" id="ARBA00022448"/>
    </source>
</evidence>
<evidence type="ECO:0000259" key="6">
    <source>
        <dbReference type="Pfam" id="PF25033"/>
    </source>
</evidence>
<evidence type="ECO:0000259" key="8">
    <source>
        <dbReference type="Pfam" id="PF25037"/>
    </source>
</evidence>
<name>A0A8K0UQX0_9AGAR</name>
<dbReference type="GO" id="GO:0006623">
    <property type="term" value="P:protein targeting to vacuole"/>
    <property type="evidence" value="ECO:0007669"/>
    <property type="project" value="TreeGrafter"/>
</dbReference>
<keyword evidence="10" id="KW-1185">Reference proteome</keyword>
<feature type="domain" description="Vacuolar protein sorting-associated protein 13 VPS13 adaptor binding" evidence="7">
    <location>
        <begin position="1899"/>
        <end position="2469"/>
    </location>
</feature>
<protein>
    <submittedName>
        <fullName evidence="9">Vacuolar protein sorting-associated protein 13</fullName>
    </submittedName>
</protein>
<organism evidence="9 10">
    <name type="scientific">Cristinia sonorae</name>
    <dbReference type="NCBI Taxonomy" id="1940300"/>
    <lineage>
        <taxon>Eukaryota</taxon>
        <taxon>Fungi</taxon>
        <taxon>Dikarya</taxon>
        <taxon>Basidiomycota</taxon>
        <taxon>Agaricomycotina</taxon>
        <taxon>Agaricomycetes</taxon>
        <taxon>Agaricomycetidae</taxon>
        <taxon>Agaricales</taxon>
        <taxon>Pleurotineae</taxon>
        <taxon>Stephanosporaceae</taxon>
        <taxon>Cristinia</taxon>
    </lineage>
</organism>
<dbReference type="PANTHER" id="PTHR16166:SF93">
    <property type="entry name" value="INTERMEMBRANE LIPID TRANSFER PROTEIN VPS13"/>
    <property type="match status" value="1"/>
</dbReference>
<dbReference type="GO" id="GO:0007005">
    <property type="term" value="P:mitochondrion organization"/>
    <property type="evidence" value="ECO:0007669"/>
    <property type="project" value="TreeGrafter"/>
</dbReference>
<dbReference type="Pfam" id="PF25037">
    <property type="entry name" value="VPS13_C"/>
    <property type="match status" value="1"/>
</dbReference>
<keyword evidence="3" id="KW-0445">Lipid transport</keyword>
<dbReference type="InterPro" id="IPR009543">
    <property type="entry name" value="VPS13_VAB"/>
</dbReference>
<dbReference type="Pfam" id="PF25036">
    <property type="entry name" value="VPS13_VAB"/>
    <property type="match status" value="1"/>
</dbReference>
<feature type="region of interest" description="Disordered" evidence="4">
    <location>
        <begin position="419"/>
        <end position="456"/>
    </location>
</feature>
<reference evidence="9" key="1">
    <citation type="journal article" date="2021" name="New Phytol.">
        <title>Evolutionary innovations through gain and loss of genes in the ectomycorrhizal Boletales.</title>
        <authorList>
            <person name="Wu G."/>
            <person name="Miyauchi S."/>
            <person name="Morin E."/>
            <person name="Kuo A."/>
            <person name="Drula E."/>
            <person name="Varga T."/>
            <person name="Kohler A."/>
            <person name="Feng B."/>
            <person name="Cao Y."/>
            <person name="Lipzen A."/>
            <person name="Daum C."/>
            <person name="Hundley H."/>
            <person name="Pangilinan J."/>
            <person name="Johnson J."/>
            <person name="Barry K."/>
            <person name="LaButti K."/>
            <person name="Ng V."/>
            <person name="Ahrendt S."/>
            <person name="Min B."/>
            <person name="Choi I.G."/>
            <person name="Park H."/>
            <person name="Plett J.M."/>
            <person name="Magnuson J."/>
            <person name="Spatafora J.W."/>
            <person name="Nagy L.G."/>
            <person name="Henrissat B."/>
            <person name="Grigoriev I.V."/>
            <person name="Yang Z.L."/>
            <person name="Xu J."/>
            <person name="Martin F.M."/>
        </authorList>
    </citation>
    <scope>NUCLEOTIDE SEQUENCE</scope>
    <source>
        <strain evidence="9">KKN 215</strain>
    </source>
</reference>
<evidence type="ECO:0000313" key="9">
    <source>
        <dbReference type="EMBL" id="KAH8100714.1"/>
    </source>
</evidence>
<evidence type="ECO:0000256" key="4">
    <source>
        <dbReference type="SAM" id="MobiDB-lite"/>
    </source>
</evidence>
<dbReference type="Pfam" id="PF12624">
    <property type="entry name" value="VPS13_N"/>
    <property type="match status" value="1"/>
</dbReference>
<evidence type="ECO:0000313" key="10">
    <source>
        <dbReference type="Proteomes" id="UP000813824"/>
    </source>
</evidence>
<accession>A0A8K0UQX0</accession>
<comment type="caution">
    <text evidence="9">The sequence shown here is derived from an EMBL/GenBank/DDBJ whole genome shotgun (WGS) entry which is preliminary data.</text>
</comment>
<keyword evidence="2" id="KW-0813">Transport</keyword>
<evidence type="ECO:0000256" key="1">
    <source>
        <dbReference type="ARBA" id="ARBA00006545"/>
    </source>
</evidence>
<comment type="similarity">
    <text evidence="1">Belongs to the VPS13 family.</text>
</comment>
<dbReference type="Proteomes" id="UP000813824">
    <property type="component" value="Unassembled WGS sequence"/>
</dbReference>
<dbReference type="Pfam" id="PF25033">
    <property type="entry name" value="VPS13_M"/>
    <property type="match status" value="1"/>
</dbReference>
<dbReference type="EMBL" id="JAEVFJ010000015">
    <property type="protein sequence ID" value="KAH8100714.1"/>
    <property type="molecule type" value="Genomic_DNA"/>
</dbReference>
<sequence length="3128" mass="349066">MWWLDPGKEVLNILFNRILAPYVMNLDMNQVNYGIGQGQLTLRSLQLKKGALDKFRLPVDVIEGHLGKFTLSLHWMNLGNQPVEVLIEDVYLLVVPSSESGYNPEEEARRIQAAKAERLENAELLHMRGQAEQPEGDQQQSQGLISSLITKIVNNLQVTVKNIHIRYEDKLSVPGHPFAAGVTLAGFTAVSVNDSWLPAFIDSTAGVIHKLAKLESLALYFDTDAPSLAGLSHTEFVEKFAALIAAGDKKPEHQFILEPVTGEGRIKMNRKQDKHTPQFDIELLFDQIGVVLDEDQYRDAISLVDMYHFYIRQHQYMRYKPQVQAFHENRARTLWKFALDAIQDEVRQRKRQWTWAYFAERRDDRHRYIDLFKRKQMGPLPAMDVQAFDDLEKKLSYEDLRFYRSVARSQLRKDIAYRKKQEEERKQSQQASKSTGWSSWLWGSGSSTQSAPADVGFTGEMTDEQRQQLYEVLDFDEKAALTAAFQTPRDALKLRANAKLDRGSFALRTDPHGKNKEITSISFDGLQAAFLQRTDNFETSLSLRGFAVRDGTTTNSIYPYIVHVQDERNNTSSDDPFFYLMFEKNPLDERADTALTFRMRYMEIVYHRGYIEAVYRFFKPPASQLESVEALLSAASETLDGFRKETRAGLEYALQTHKTIDIQMDLNAPIIIIPESITTNVCNHLVIDAGHISVESELANKKAVRDIYAKRKQQYTEEDYKRLESMMYDKFTVRLQSAQFVIGDNLQNCRNALVSKDHDNLHLLERTSIDLQVQNSIVPTAYRLARFKISGHLPSLQVNLSDTKYKALMRLVDVTIPHFDDDVSGPTRPVVDRSGGSFRLTSGLFGTLEPDLDVEAQEQKQATPIVDQDDEFYEADDGSASQKPEIHQHVVEIHFLVDALRASLLRSSSDGDRELGNVTLSGFALDFAMEKYVMEVDVNLESMSMQVLQTGKAPLDFMTSSGTSTEKDLLKVKYTRAQPESPEFATVHEGINQSVDVKITTFTFRVAPEPLVTLYDFIMTTFVPNKGPQQQIVTQPVAEAVTQPSPAASLGQGEEGKIRVFVKLASVEVILTNNDVRLATLSMATGDFSVLLRANTMRINARLGSLALSDDSDAHTSSKEFKQLLSIEGDNFADFQYQTYDPQEKETYKGVKSSVYLSAGSLKVHFLEQPLRAIYLFLLKLAKLKGLYDAATVAAVQRAGEIDSELMQFEIIVKSPIIVFPTDSRRSQDVLTLRLGELKAQNSYEGLDNKIAASLRGIQLSSRIHYEGKPSVLKLIDDIDVNAEVLQAGGVEHQEDPSPPGMQITVTISDVLLHLTQVQYHLLLALSNSVTRALAVPTDALSVDLSAPEKVHLSETEVSTNHSTVDLLPEVRPHPTDGQAIGTTIDLIVTLQTVKLHLYDEQATGEDNLGKCGIAHFALNSTTLRAKVLSDNAKEVEVVLKSFTMRNTRPGNSKFREIIPAANHNRNQVMVLYTMSGEDPGGLAVITVDAPQVILAIEPVIGLLSFFLNPAPSPSGLADQPIDATLKRQSEATAPSETPSAGGSLNVRFDLHDVFVSILEDDTNPESQAIRLSIQHVLISQQGVLALTVNHLGMSLSQMGKNADSVRFLDDVDLTLSLDSRASAAQQMMSIEISVQPIIFRASYRDINLITTIVNKALQLYNQTIQAKGEATVSTSNHGQKTVASARARSSVAVKTAAVGRANVMTTKEQASTAASVSNSLVLMDRPQLKGSINGFRLILIGDVDEQPMLHLKVKPFIVGAKDWSGELQATATLAVQISYWNLTNSHWEPLIDPWTFSASLNRESQSGGLNMTVSARERLNLNVSTTLIELAIATANLMGKEVVQSSRTARGSSAPYRICNRTGSPVLIWSDLDGSANTRDAGATQIATGKTVDWRFDDWRTMREHITSSGNHSIGVQFIGKQWEQLRSIPVDRVGVYTFTLRPRTEKYAHRLLCEVTVQDNVKVVTLRSTYLVENKTLYPLEVTLVDASGQPVHSLEKIAPGQDYALPLEAASQNRIRVQPDQGFGYKWSSAIRWEDLIAKRSFTIRCPHADPNEAAFRFQAWVDTDANDDNARKNPRITLKLRAPLELENLLPYNIEYRIYDKDTDQNWRSYLRKGGIMPVHSVELRHLVLLNVSVQDTGFKPSDFAIINTDGSADFDTESRLTLRDSKDRKLDLRLNYVRYPDSGGSFKVQIYSPYLVINKTGLPFEVRPFRASRIGSAQDIAGDTRPEVMSQPIPFMLSLPEQNKNLVFRIGDSSWSQLVSLDAPSAEMRLAIPSQTQKAEEVHAGLSWTEGLGKYKLTKVITLAPRFIVRNASEDVISFRELGSTPRGRATLNPGERAPLHYLRMGEEKLLTVAFPGLNAQWSAPINVEDIGTMHFRLKATIESNEVHLMRADVKLGGATIFIVISREKDGWPFTIENESDFSFVMYQTDVDHPDSSPSNAAVPRYVVSKRTNMDYAWDYPAAREKKLVLAVSNTRRIVDIMEIGDLVPFKFADPQGTRIVSLDLRAEAHKQVLRITRYDPEISLYKPRRRQSGSLARQDTITGSQEAFEAVQEEVVSELSFNLDLEGIGMSLINKRMVEVVYLSLNGLKIEYTNSAVAQAINLSIGSLQIDNQLHDAIFPVVLQPTPLPKNVSSVASLPTVQASLIWLKDQEHGVTFIKYFSVLLQALTVEADEDFLFALYDLTKLKGASWDVAQEDVLIQEVSEEIAEPQAVGGGQDVYFEVLELQPIRLSISFMRTERVSGEDKLSLRNPIAVVLNAITMAVGNINDAQLEMNSLAIKDMRLTLPELQHRVVYHYSQDVLRQLYRILGSADFIGNPVGLFTNVSSGVADIFYEPFNGAVMRGNKELGISIAKGAASFVKKTVFGVSDSVTKFTGSLGKGLSAATFDSEYQMRRRMNQRRNKPRHAIYGVAAGAEAFANSVASGVEGVLLKPIEGAESEGAKGFFKGIGKGIVGVVTKPVVGVFDLASNVAEGIRNTTTVFDNPERDRVRMPRHVPADMVLVPYSEREALGQYWMKDLENGAYRSELYVAHINLPGGDNVVLLTSTRVLSFWSNRLRLEWELPFTQMQGVTIEDTGIRFAHKAGKEHDKFVIIPDKSSQSWFFSQVASVVKAYNARRRMDT</sequence>
<feature type="compositionally biased region" description="Low complexity" evidence="4">
    <location>
        <begin position="428"/>
        <end position="450"/>
    </location>
</feature>
<dbReference type="GO" id="GO:0045053">
    <property type="term" value="P:protein retention in Golgi apparatus"/>
    <property type="evidence" value="ECO:0007669"/>
    <property type="project" value="TreeGrafter"/>
</dbReference>
<dbReference type="GO" id="GO:0006869">
    <property type="term" value="P:lipid transport"/>
    <property type="evidence" value="ECO:0007669"/>
    <property type="project" value="UniProtKB-KW"/>
</dbReference>
<dbReference type="InterPro" id="IPR056747">
    <property type="entry name" value="VPS13-like_M"/>
</dbReference>
<dbReference type="InterPro" id="IPR056748">
    <property type="entry name" value="VPS13-like_C"/>
</dbReference>
<feature type="domain" description="Intermembrane lipid transfer protein VPS13-like C-terminal" evidence="8">
    <location>
        <begin position="2996"/>
        <end position="3103"/>
    </location>
</feature>
<evidence type="ECO:0000259" key="5">
    <source>
        <dbReference type="Pfam" id="PF12624"/>
    </source>
</evidence>